<dbReference type="CDD" id="cd02575">
    <property type="entry name" value="PseudoU_synth_EcTruD"/>
    <property type="match status" value="1"/>
</dbReference>
<comment type="catalytic activity">
    <reaction evidence="4">
        <text>uridine(13) in tRNA = pseudouridine(13) in tRNA</text>
        <dbReference type="Rhea" id="RHEA:42540"/>
        <dbReference type="Rhea" id="RHEA-COMP:10105"/>
        <dbReference type="Rhea" id="RHEA-COMP:10106"/>
        <dbReference type="ChEBI" id="CHEBI:65314"/>
        <dbReference type="ChEBI" id="CHEBI:65315"/>
        <dbReference type="EC" id="5.4.99.27"/>
    </reaction>
</comment>
<dbReference type="GO" id="GO:0003723">
    <property type="term" value="F:RNA binding"/>
    <property type="evidence" value="ECO:0007669"/>
    <property type="project" value="InterPro"/>
</dbReference>
<evidence type="ECO:0000256" key="4">
    <source>
        <dbReference type="HAMAP-Rule" id="MF_01082"/>
    </source>
</evidence>
<dbReference type="EC" id="5.4.99.27" evidence="4"/>
<dbReference type="EMBL" id="QJSU01000005">
    <property type="protein sequence ID" value="PYE39007.1"/>
    <property type="molecule type" value="Genomic_DNA"/>
</dbReference>
<feature type="region of interest" description="Disordered" evidence="5">
    <location>
        <begin position="238"/>
        <end position="264"/>
    </location>
</feature>
<dbReference type="InterPro" id="IPR050170">
    <property type="entry name" value="TruD_pseudoU_synthase"/>
</dbReference>
<name>A0A2V4UFU3_9GAMM</name>
<keyword evidence="3 4" id="KW-0413">Isomerase</keyword>
<dbReference type="PANTHER" id="PTHR47811">
    <property type="entry name" value="TRNA PSEUDOURIDINE SYNTHASE D"/>
    <property type="match status" value="1"/>
</dbReference>
<dbReference type="GO" id="GO:0031119">
    <property type="term" value="P:tRNA pseudouridine synthesis"/>
    <property type="evidence" value="ECO:0007669"/>
    <property type="project" value="UniProtKB-UniRule"/>
</dbReference>
<evidence type="ECO:0000256" key="1">
    <source>
        <dbReference type="ARBA" id="ARBA00007953"/>
    </source>
</evidence>
<dbReference type="AlphaFoldDB" id="A0A2V4UFU3"/>
<evidence type="ECO:0000313" key="7">
    <source>
        <dbReference type="EMBL" id="PYE39007.1"/>
    </source>
</evidence>
<evidence type="ECO:0000313" key="8">
    <source>
        <dbReference type="Proteomes" id="UP000247746"/>
    </source>
</evidence>
<dbReference type="PROSITE" id="PS50984">
    <property type="entry name" value="TRUD"/>
    <property type="match status" value="1"/>
</dbReference>
<reference evidence="7 8" key="1">
    <citation type="submission" date="2018-06" db="EMBL/GenBank/DDBJ databases">
        <title>Genomic Encyclopedia of Type Strains, Phase III (KMG-III): the genomes of soil and plant-associated and newly described type strains.</title>
        <authorList>
            <person name="Whitman W."/>
        </authorList>
    </citation>
    <scope>NUCLEOTIDE SEQUENCE [LARGE SCALE GENOMIC DNA]</scope>
    <source>
        <strain evidence="7 8">CECT 5889</strain>
    </source>
</reference>
<dbReference type="HAMAP" id="MF_01082">
    <property type="entry name" value="TruD"/>
    <property type="match status" value="1"/>
</dbReference>
<dbReference type="PROSITE" id="PS01268">
    <property type="entry name" value="UPF0024"/>
    <property type="match status" value="1"/>
</dbReference>
<dbReference type="Pfam" id="PF01142">
    <property type="entry name" value="TruD"/>
    <property type="match status" value="2"/>
</dbReference>
<feature type="active site" description="Nucleophile" evidence="4">
    <location>
        <position position="119"/>
    </location>
</feature>
<proteinExistence type="inferred from homology"/>
<accession>A0A2V4UFU3</accession>
<evidence type="ECO:0000256" key="2">
    <source>
        <dbReference type="ARBA" id="ARBA00022694"/>
    </source>
</evidence>
<dbReference type="InterPro" id="IPR020119">
    <property type="entry name" value="PsdUridine_synth_TruD_CS"/>
</dbReference>
<dbReference type="GO" id="GO:0005829">
    <property type="term" value="C:cytosol"/>
    <property type="evidence" value="ECO:0007669"/>
    <property type="project" value="TreeGrafter"/>
</dbReference>
<evidence type="ECO:0000256" key="5">
    <source>
        <dbReference type="SAM" id="MobiDB-lite"/>
    </source>
</evidence>
<keyword evidence="2 4" id="KW-0819">tRNA processing</keyword>
<dbReference type="Gene3D" id="3.30.2340.10">
    <property type="entry name" value="TruD, insertion domain"/>
    <property type="match status" value="1"/>
</dbReference>
<protein>
    <recommendedName>
        <fullName evidence="4">tRNA pseudouridine synthase D</fullName>
        <ecNumber evidence="4">5.4.99.27</ecNumber>
    </recommendedName>
    <alternativeName>
        <fullName evidence="4">tRNA pseudouridine(13) synthase</fullName>
    </alternativeName>
    <alternativeName>
        <fullName evidence="4">tRNA pseudouridylate synthase D</fullName>
    </alternativeName>
    <alternativeName>
        <fullName evidence="4">tRNA-uridine isomerase D</fullName>
    </alternativeName>
</protein>
<dbReference type="Proteomes" id="UP000247746">
    <property type="component" value="Unassembled WGS sequence"/>
</dbReference>
<comment type="caution">
    <text evidence="7">The sequence shown here is derived from an EMBL/GenBank/DDBJ whole genome shotgun (WGS) entry which is preliminary data.</text>
</comment>
<organism evidence="7 8">
    <name type="scientific">Psychrobacter fozii</name>
    <dbReference type="NCBI Taxonomy" id="198480"/>
    <lineage>
        <taxon>Bacteria</taxon>
        <taxon>Pseudomonadati</taxon>
        <taxon>Pseudomonadota</taxon>
        <taxon>Gammaproteobacteria</taxon>
        <taxon>Moraxellales</taxon>
        <taxon>Moraxellaceae</taxon>
        <taxon>Psychrobacter</taxon>
    </lineage>
</organism>
<feature type="domain" description="TRUD" evidence="6">
    <location>
        <begin position="215"/>
        <end position="377"/>
    </location>
</feature>
<dbReference type="SUPFAM" id="SSF55120">
    <property type="entry name" value="Pseudouridine synthase"/>
    <property type="match status" value="1"/>
</dbReference>
<dbReference type="InterPro" id="IPR042214">
    <property type="entry name" value="TruD_catalytic"/>
</dbReference>
<evidence type="ECO:0000259" key="6">
    <source>
        <dbReference type="PROSITE" id="PS50984"/>
    </source>
</evidence>
<comment type="similarity">
    <text evidence="1 4">Belongs to the pseudouridine synthase TruD family.</text>
</comment>
<comment type="function">
    <text evidence="4">Responsible for synthesis of pseudouridine from uracil-13 in transfer RNAs.</text>
</comment>
<dbReference type="InterPro" id="IPR011760">
    <property type="entry name" value="PsdUridine_synth_TruD_insert"/>
</dbReference>
<gene>
    <name evidence="4" type="primary">truD</name>
    <name evidence="7" type="ORF">DFP82_105161</name>
</gene>
<dbReference type="PANTHER" id="PTHR47811:SF1">
    <property type="entry name" value="TRNA PSEUDOURIDINE SYNTHASE D"/>
    <property type="match status" value="1"/>
</dbReference>
<dbReference type="OrthoDB" id="1550679at2"/>
<dbReference type="InterPro" id="IPR001656">
    <property type="entry name" value="PsdUridine_synth_TruD"/>
</dbReference>
<dbReference type="InterPro" id="IPR043165">
    <property type="entry name" value="TruD_insert_sf"/>
</dbReference>
<dbReference type="InterPro" id="IPR020103">
    <property type="entry name" value="PsdUridine_synth_cat_dom_sf"/>
</dbReference>
<keyword evidence="8" id="KW-1185">Reference proteome</keyword>
<dbReference type="GO" id="GO:0160150">
    <property type="term" value="F:tRNA pseudouridine(13) synthase activity"/>
    <property type="evidence" value="ECO:0007669"/>
    <property type="project" value="UniProtKB-EC"/>
</dbReference>
<feature type="region of interest" description="Disordered" evidence="5">
    <location>
        <begin position="1"/>
        <end position="27"/>
    </location>
</feature>
<dbReference type="Gene3D" id="3.30.2350.20">
    <property type="entry name" value="TruD, catalytic domain"/>
    <property type="match status" value="1"/>
</dbReference>
<evidence type="ECO:0000256" key="3">
    <source>
        <dbReference type="ARBA" id="ARBA00023235"/>
    </source>
</evidence>
<sequence>MTYPDNHIETPTISDSESHSESKPVTSASVDIADIDITAAADTTQLPQPMQPPLKQATYKANTTDFIVNELLPLDFTNEGEHLWLHIEKSGMNTAYLAKLLSEWAEIPLRDVGYSGLKDRHALTTQWFSLRIPKKQLPVTEFAPIDIGETESVTILAQHWHNKKLNRGTHRANQFVITLRNIQFENIDTETPEPEQLLSAKEAVEQYLSNISQSGVPNYFGPQRFGRQGNNVREALSLFARPPRAPRPSSKKSKSKRAPREQNTMELSAARSLIFNEILAARVRDGSWNTGLSGEVFNLDGSGSIFTSEEIDDTLRERMASGDIHPTAVMWGIDNDKVSNAAADIENDTVQHSLLLTQLAAGLEQRDIKAQRRALRLPIEALTWEWRDSEEDSQTLVLNFTLTTGSFATSVLASLVQQLVF</sequence>